<sequence length="40" mass="4551">SHDVVEYLENENLLKVKHAGFANQITGNVSADKKHFVFHN</sequence>
<reference evidence="1" key="1">
    <citation type="submission" date="2018-05" db="EMBL/GenBank/DDBJ databases">
        <authorList>
            <person name="Lanie J.A."/>
            <person name="Ng W.-L."/>
            <person name="Kazmierczak K.M."/>
            <person name="Andrzejewski T.M."/>
            <person name="Davidsen T.M."/>
            <person name="Wayne K.J."/>
            <person name="Tettelin H."/>
            <person name="Glass J.I."/>
            <person name="Rusch D."/>
            <person name="Podicherti R."/>
            <person name="Tsui H.-C.T."/>
            <person name="Winkler M.E."/>
        </authorList>
    </citation>
    <scope>NUCLEOTIDE SEQUENCE</scope>
</reference>
<name>A0A383C891_9ZZZZ</name>
<organism evidence="1">
    <name type="scientific">marine metagenome</name>
    <dbReference type="NCBI Taxonomy" id="408172"/>
    <lineage>
        <taxon>unclassified sequences</taxon>
        <taxon>metagenomes</taxon>
        <taxon>ecological metagenomes</taxon>
    </lineage>
</organism>
<gene>
    <name evidence="1" type="ORF">METZ01_LOCUS481235</name>
</gene>
<accession>A0A383C891</accession>
<dbReference type="EMBL" id="UINC01206655">
    <property type="protein sequence ID" value="SVE28381.1"/>
    <property type="molecule type" value="Genomic_DNA"/>
</dbReference>
<dbReference type="AlphaFoldDB" id="A0A383C891"/>
<feature type="non-terminal residue" evidence="1">
    <location>
        <position position="1"/>
    </location>
</feature>
<protein>
    <submittedName>
        <fullName evidence="1">Uncharacterized protein</fullName>
    </submittedName>
</protein>
<proteinExistence type="predicted"/>
<evidence type="ECO:0000313" key="1">
    <source>
        <dbReference type="EMBL" id="SVE28381.1"/>
    </source>
</evidence>